<dbReference type="AlphaFoldDB" id="A0A5S9WSC2"/>
<reference evidence="2 3" key="1">
    <citation type="submission" date="2019-12" db="EMBL/GenBank/DDBJ databases">
        <authorList>
            <person name="Jiao W.-B."/>
            <person name="Schneeberger K."/>
        </authorList>
    </citation>
    <scope>NUCLEOTIDE SEQUENCE [LARGE SCALE GENOMIC DNA]</scope>
    <source>
        <strain evidence="3">cv. C24</strain>
    </source>
</reference>
<sequence length="106" mass="11521">MSEKFTKLEKFEANLQACQVKLTENQSYVFSYTESLNAGTNQTAHRGPLGSTSSCGHTALGVNRTPTSGGHMGDTKNPPQHEINNELGEELKKDGIEHFTLLPSAD</sequence>
<name>A0A5S9WSC2_ARATH</name>
<evidence type="ECO:0000256" key="1">
    <source>
        <dbReference type="SAM" id="MobiDB-lite"/>
    </source>
</evidence>
<dbReference type="EMBL" id="CACSHJ010000087">
    <property type="protein sequence ID" value="CAA0301456.1"/>
    <property type="molecule type" value="Genomic_DNA"/>
</dbReference>
<proteinExistence type="predicted"/>
<gene>
    <name evidence="2" type="ORF">C24_LOCUS4766</name>
</gene>
<feature type="region of interest" description="Disordered" evidence="1">
    <location>
        <begin position="41"/>
        <end position="86"/>
    </location>
</feature>
<protein>
    <submittedName>
        <fullName evidence="2">Uncharacterized protein</fullName>
    </submittedName>
</protein>
<dbReference type="Proteomes" id="UP000434276">
    <property type="component" value="Unassembled WGS sequence"/>
</dbReference>
<evidence type="ECO:0000313" key="2">
    <source>
        <dbReference type="EMBL" id="CAA0301456.1"/>
    </source>
</evidence>
<organism evidence="2 3">
    <name type="scientific">Arabidopsis thaliana</name>
    <name type="common">Mouse-ear cress</name>
    <dbReference type="NCBI Taxonomy" id="3702"/>
    <lineage>
        <taxon>Eukaryota</taxon>
        <taxon>Viridiplantae</taxon>
        <taxon>Streptophyta</taxon>
        <taxon>Embryophyta</taxon>
        <taxon>Tracheophyta</taxon>
        <taxon>Spermatophyta</taxon>
        <taxon>Magnoliopsida</taxon>
        <taxon>eudicotyledons</taxon>
        <taxon>Gunneridae</taxon>
        <taxon>Pentapetalae</taxon>
        <taxon>rosids</taxon>
        <taxon>malvids</taxon>
        <taxon>Brassicales</taxon>
        <taxon>Brassicaceae</taxon>
        <taxon>Camelineae</taxon>
        <taxon>Arabidopsis</taxon>
    </lineage>
</organism>
<feature type="compositionally biased region" description="Polar residues" evidence="1">
    <location>
        <begin position="41"/>
        <end position="56"/>
    </location>
</feature>
<evidence type="ECO:0000313" key="3">
    <source>
        <dbReference type="Proteomes" id="UP000434276"/>
    </source>
</evidence>
<accession>A0A5S9WSC2</accession>